<evidence type="ECO:0000313" key="2">
    <source>
        <dbReference type="EMBL" id="OLY85489.1"/>
    </source>
</evidence>
<dbReference type="Proteomes" id="UP000187455">
    <property type="component" value="Unassembled WGS sequence"/>
</dbReference>
<dbReference type="STRING" id="133383.A0A1R0H8J7"/>
<dbReference type="PANTHER" id="PTHR22961">
    <property type="entry name" value="SER/THR PROTEIN KINASE-TRB"/>
    <property type="match status" value="1"/>
</dbReference>
<dbReference type="InterPro" id="IPR011009">
    <property type="entry name" value="Kinase-like_dom_sf"/>
</dbReference>
<name>A0A1R0H8J7_9FUNG</name>
<feature type="region of interest" description="Disordered" evidence="1">
    <location>
        <begin position="225"/>
        <end position="250"/>
    </location>
</feature>
<dbReference type="GO" id="GO:0005634">
    <property type="term" value="C:nucleus"/>
    <property type="evidence" value="ECO:0007669"/>
    <property type="project" value="TreeGrafter"/>
</dbReference>
<feature type="compositionally biased region" description="Polar residues" evidence="1">
    <location>
        <begin position="225"/>
        <end position="234"/>
    </location>
</feature>
<dbReference type="AlphaFoldDB" id="A0A1R0H8J7"/>
<comment type="caution">
    <text evidence="2">The sequence shown here is derived from an EMBL/GenBank/DDBJ whole genome shotgun (WGS) entry which is preliminary data.</text>
</comment>
<dbReference type="PANTHER" id="PTHR22961:SF13">
    <property type="entry name" value="TRIBBLES"/>
    <property type="match status" value="1"/>
</dbReference>
<gene>
    <name evidence="2" type="ORF">AYI68_g320</name>
</gene>
<protein>
    <submittedName>
        <fullName evidence="2">Serine/threonine-protein kinase ppk25</fullName>
    </submittedName>
</protein>
<accession>A0A1R0H8J7</accession>
<keyword evidence="2" id="KW-0418">Kinase</keyword>
<proteinExistence type="predicted"/>
<dbReference type="InterPro" id="IPR024104">
    <property type="entry name" value="Tribbles/Ser_Thr_kinase_40"/>
</dbReference>
<evidence type="ECO:0000256" key="1">
    <source>
        <dbReference type="SAM" id="MobiDB-lite"/>
    </source>
</evidence>
<feature type="compositionally biased region" description="Polar residues" evidence="1">
    <location>
        <begin position="438"/>
        <end position="453"/>
    </location>
</feature>
<dbReference type="GO" id="GO:0032436">
    <property type="term" value="P:positive regulation of proteasomal ubiquitin-dependent protein catabolic process"/>
    <property type="evidence" value="ECO:0007669"/>
    <property type="project" value="TreeGrafter"/>
</dbReference>
<dbReference type="SUPFAM" id="SSF56112">
    <property type="entry name" value="Protein kinase-like (PK-like)"/>
    <property type="match status" value="1"/>
</dbReference>
<keyword evidence="2" id="KW-0808">Transferase</keyword>
<keyword evidence="3" id="KW-1185">Reference proteome</keyword>
<feature type="compositionally biased region" description="Basic and acidic residues" evidence="1">
    <location>
        <begin position="235"/>
        <end position="250"/>
    </location>
</feature>
<dbReference type="EMBL" id="LSSL01000095">
    <property type="protein sequence ID" value="OLY85489.1"/>
    <property type="molecule type" value="Genomic_DNA"/>
</dbReference>
<organism evidence="2 3">
    <name type="scientific">Smittium mucronatum</name>
    <dbReference type="NCBI Taxonomy" id="133383"/>
    <lineage>
        <taxon>Eukaryota</taxon>
        <taxon>Fungi</taxon>
        <taxon>Fungi incertae sedis</taxon>
        <taxon>Zoopagomycota</taxon>
        <taxon>Kickxellomycotina</taxon>
        <taxon>Harpellomycetes</taxon>
        <taxon>Harpellales</taxon>
        <taxon>Legeriomycetaceae</taxon>
        <taxon>Smittium</taxon>
    </lineage>
</organism>
<feature type="region of interest" description="Disordered" evidence="1">
    <location>
        <begin position="375"/>
        <end position="457"/>
    </location>
</feature>
<sequence length="644" mass="72555">MVTGRFPFSDPSNPKNFSKIEKGDFKVPTFLSADITQLIKSMINPDKRKRVSIDQVLGNSWLNSTVDSDGDGLTEGPECCVSCTESKSRSNTQRIKNLDKVPRLDVIDPFVISEVSACLEKSKLDVYNEIKNYQNLIDELQEFGCDESQLFTSSKVLKSPIVSFYFLVSKQIELHNWFVLKNNKISTKYNEQVKSVPEHDSKRCGGTESTFISKIREIFKYLQPQSKPEQTQGLRKQDAVNDSRAEKETTDDIEVREIGVLESLRERILVPRDMIQKTGSSKQFMDKLSKFLLIMGIEYTFVAGTPVLKDHYEPENPLILGCIEKKNLYHYIRPYKSGVVKSNYQNPKAKIGFKQLKRICGYAFGKLEHQNAINPKYSNEDDQLKSNDFGKGTSKCPDSRLKKKYSSKKSILGRKLTTKTSKEASQTDPNPPFEEKMGSSSPDAVKNNASSSGGLPEGFRYSTRWVRGKQRRVMVKDTVSKIQISDEIGSNFSESFSDDGVNYSIDSGIDGIDFKNLVHIKKRTHIAENESIAEPTEPQDDIVKIVHGPVITTSSVIIAQYTPDLSHLGEKAGEEIDEIGEKISTIFKIELVVSRETGISVQMKPNGIHKPKYFIVLTRLSGSPVNFNNIATNLIKFTRKNSNI</sequence>
<dbReference type="Gene3D" id="1.10.510.10">
    <property type="entry name" value="Transferase(Phosphotransferase) domain 1"/>
    <property type="match status" value="1"/>
</dbReference>
<reference evidence="2 3" key="1">
    <citation type="journal article" date="2016" name="Mol. Biol. Evol.">
        <title>Genome-Wide Survey of Gut Fungi (Harpellales) Reveals the First Horizontally Transferred Ubiquitin Gene from a Mosquito Host.</title>
        <authorList>
            <person name="Wang Y."/>
            <person name="White M.M."/>
            <person name="Kvist S."/>
            <person name="Moncalvo J.M."/>
        </authorList>
    </citation>
    <scope>NUCLEOTIDE SEQUENCE [LARGE SCALE GENOMIC DNA]</scope>
    <source>
        <strain evidence="2 3">ALG-7-W6</strain>
    </source>
</reference>
<dbReference type="GO" id="GO:0016301">
    <property type="term" value="F:kinase activity"/>
    <property type="evidence" value="ECO:0007669"/>
    <property type="project" value="UniProtKB-KW"/>
</dbReference>
<evidence type="ECO:0000313" key="3">
    <source>
        <dbReference type="Proteomes" id="UP000187455"/>
    </source>
</evidence>
<dbReference type="GO" id="GO:0031434">
    <property type="term" value="F:mitogen-activated protein kinase kinase binding"/>
    <property type="evidence" value="ECO:0007669"/>
    <property type="project" value="TreeGrafter"/>
</dbReference>